<dbReference type="Gene3D" id="1.10.10.10">
    <property type="entry name" value="Winged helix-like DNA-binding domain superfamily/Winged helix DNA-binding domain"/>
    <property type="match status" value="1"/>
</dbReference>
<evidence type="ECO:0000256" key="1">
    <source>
        <dbReference type="ARBA" id="ARBA00023015"/>
    </source>
</evidence>
<evidence type="ECO:0000256" key="2">
    <source>
        <dbReference type="ARBA" id="ARBA00023163"/>
    </source>
</evidence>
<keyword evidence="1" id="KW-0805">Transcription regulation</keyword>
<dbReference type="EMBL" id="JAGGMB010000002">
    <property type="protein sequence ID" value="MBP2076475.1"/>
    <property type="molecule type" value="Genomic_DNA"/>
</dbReference>
<proteinExistence type="predicted"/>
<dbReference type="Proteomes" id="UP001138793">
    <property type="component" value="Unassembled WGS sequence"/>
</dbReference>
<dbReference type="Pfam" id="PF08220">
    <property type="entry name" value="HTH_DeoR"/>
    <property type="match status" value="1"/>
</dbReference>
<dbReference type="RefSeq" id="WP_187773701.1">
    <property type="nucleotide sequence ID" value="NZ_JAGGMB010000002.1"/>
</dbReference>
<accession>A0A9X0YSE0</accession>
<dbReference type="InterPro" id="IPR036388">
    <property type="entry name" value="WH-like_DNA-bd_sf"/>
</dbReference>
<dbReference type="InterPro" id="IPR036390">
    <property type="entry name" value="WH_DNA-bd_sf"/>
</dbReference>
<sequence length="211" mass="24630">MSKRTPTKQQLLNILKKANRLTIAEIMVHFTISEIAVRKQLHELVQQGYVKQKSHKQKLGRPYLTYELSEKGHETFPNQYKTIPVELLEDLEELQGTQAVRALLDKYGEREKAYMDKVMQEDDLDKKVAEMARIQNERGYMVEIEKTAEGDFEIRNFNCPVAAIASCYHQMCTNEQKLYEELFPESEVRAHSFITHGDHVCKWTIKNPNGR</sequence>
<keyword evidence="5" id="KW-1185">Reference proteome</keyword>
<dbReference type="SUPFAM" id="SSF46785">
    <property type="entry name" value="Winged helix' DNA-binding domain"/>
    <property type="match status" value="1"/>
</dbReference>
<gene>
    <name evidence="4" type="ORF">J2Z64_000687</name>
</gene>
<evidence type="ECO:0000313" key="4">
    <source>
        <dbReference type="EMBL" id="MBP2076475.1"/>
    </source>
</evidence>
<dbReference type="InterPro" id="IPR001034">
    <property type="entry name" value="DeoR_HTH"/>
</dbReference>
<dbReference type="GO" id="GO:0003700">
    <property type="term" value="F:DNA-binding transcription factor activity"/>
    <property type="evidence" value="ECO:0007669"/>
    <property type="project" value="InterPro"/>
</dbReference>
<dbReference type="AlphaFoldDB" id="A0A9X0YSE0"/>
<protein>
    <submittedName>
        <fullName evidence="4">ArsR family transcriptional regulator</fullName>
    </submittedName>
</protein>
<evidence type="ECO:0000313" key="5">
    <source>
        <dbReference type="Proteomes" id="UP001138793"/>
    </source>
</evidence>
<organism evidence="4 5">
    <name type="scientific">Oceanobacillus polygoni</name>
    <dbReference type="NCBI Taxonomy" id="1235259"/>
    <lineage>
        <taxon>Bacteria</taxon>
        <taxon>Bacillati</taxon>
        <taxon>Bacillota</taxon>
        <taxon>Bacilli</taxon>
        <taxon>Bacillales</taxon>
        <taxon>Bacillaceae</taxon>
        <taxon>Oceanobacillus</taxon>
    </lineage>
</organism>
<keyword evidence="2" id="KW-0804">Transcription</keyword>
<name>A0A9X0YSE0_9BACI</name>
<reference evidence="4" key="1">
    <citation type="submission" date="2021-03" db="EMBL/GenBank/DDBJ databases">
        <title>Genomic Encyclopedia of Type Strains, Phase IV (KMG-IV): sequencing the most valuable type-strain genomes for metagenomic binning, comparative biology and taxonomic classification.</title>
        <authorList>
            <person name="Goeker M."/>
        </authorList>
    </citation>
    <scope>NUCLEOTIDE SEQUENCE</scope>
    <source>
        <strain evidence="4">DSM 107338</strain>
    </source>
</reference>
<comment type="caution">
    <text evidence="4">The sequence shown here is derived from an EMBL/GenBank/DDBJ whole genome shotgun (WGS) entry which is preliminary data.</text>
</comment>
<feature type="domain" description="HTH deoR-type" evidence="3">
    <location>
        <begin position="9"/>
        <end position="51"/>
    </location>
</feature>
<evidence type="ECO:0000259" key="3">
    <source>
        <dbReference type="Pfam" id="PF08220"/>
    </source>
</evidence>